<gene>
    <name evidence="2" type="ORF">Glove_143g63</name>
</gene>
<protein>
    <recommendedName>
        <fullName evidence="1">SAM domain-containing protein</fullName>
    </recommendedName>
</protein>
<proteinExistence type="predicted"/>
<dbReference type="Proteomes" id="UP000266861">
    <property type="component" value="Unassembled WGS sequence"/>
</dbReference>
<keyword evidence="3" id="KW-1185">Reference proteome</keyword>
<dbReference type="SMART" id="SM00454">
    <property type="entry name" value="SAM"/>
    <property type="match status" value="1"/>
</dbReference>
<dbReference type="PROSITE" id="PS50105">
    <property type="entry name" value="SAM_DOMAIN"/>
    <property type="match status" value="1"/>
</dbReference>
<dbReference type="InterPro" id="IPR001660">
    <property type="entry name" value="SAM"/>
</dbReference>
<comment type="caution">
    <text evidence="2">The sequence shown here is derived from an EMBL/GenBank/DDBJ whole genome shotgun (WGS) entry which is preliminary data.</text>
</comment>
<evidence type="ECO:0000313" key="3">
    <source>
        <dbReference type="Proteomes" id="UP000266861"/>
    </source>
</evidence>
<dbReference type="GO" id="GO:0043565">
    <property type="term" value="F:sequence-specific DNA binding"/>
    <property type="evidence" value="ECO:0007669"/>
    <property type="project" value="InterPro"/>
</dbReference>
<accession>A0A397IYY5</accession>
<name>A0A397IYY5_9GLOM</name>
<evidence type="ECO:0000259" key="1">
    <source>
        <dbReference type="PROSITE" id="PS50105"/>
    </source>
</evidence>
<dbReference type="Pfam" id="PF02198">
    <property type="entry name" value="SAM_PNT"/>
    <property type="match status" value="1"/>
</dbReference>
<sequence>MQIYNSYKFVFRSFSQKVTKKLVLPSVAKVKQWNQDDVIKYLQSVKNELDLKNKSISIIEEQEISGSDLLVLTKEELQKMGMALGPARRIVELVQKFFKQLKTFSDYKTKTDEKYVLSKYGVTDIYKLPRFKPDTIKCRIDNMGDLIGRKEAVHSRYTDIILQESLQIVKQIIKKPILFNPEFEIIGVEVDGNIDYAIKMSNINNNKEDLVCITETKRIYESIGIIQNIIQLESTFHTNKKRKVDRDIEGYYDYIYGIITTAEKWYFLIYVPKKIYLAESYYPVKIDIQALSNDTELRKGVKTVMEVIVGLLKDKIEDDNSYTSKKSRIKKLSRLVNNIPVSII</sequence>
<organism evidence="2 3">
    <name type="scientific">Diversispora epigaea</name>
    <dbReference type="NCBI Taxonomy" id="1348612"/>
    <lineage>
        <taxon>Eukaryota</taxon>
        <taxon>Fungi</taxon>
        <taxon>Fungi incertae sedis</taxon>
        <taxon>Mucoromycota</taxon>
        <taxon>Glomeromycotina</taxon>
        <taxon>Glomeromycetes</taxon>
        <taxon>Diversisporales</taxon>
        <taxon>Diversisporaceae</taxon>
        <taxon>Diversispora</taxon>
    </lineage>
</organism>
<dbReference type="AlphaFoldDB" id="A0A397IYY5"/>
<dbReference type="EMBL" id="PQFF01000134">
    <property type="protein sequence ID" value="RHZ79608.1"/>
    <property type="molecule type" value="Genomic_DNA"/>
</dbReference>
<dbReference type="SUPFAM" id="SSF47769">
    <property type="entry name" value="SAM/Pointed domain"/>
    <property type="match status" value="1"/>
</dbReference>
<evidence type="ECO:0000313" key="2">
    <source>
        <dbReference type="EMBL" id="RHZ79608.1"/>
    </source>
</evidence>
<dbReference type="InterPro" id="IPR003118">
    <property type="entry name" value="Pointed_dom"/>
</dbReference>
<dbReference type="InterPro" id="IPR013761">
    <property type="entry name" value="SAM/pointed_sf"/>
</dbReference>
<feature type="domain" description="SAM" evidence="1">
    <location>
        <begin position="33"/>
        <end position="82"/>
    </location>
</feature>
<reference evidence="2 3" key="1">
    <citation type="submission" date="2018-08" db="EMBL/GenBank/DDBJ databases">
        <title>Genome and evolution of the arbuscular mycorrhizal fungus Diversispora epigaea (formerly Glomus versiforme) and its bacterial endosymbionts.</title>
        <authorList>
            <person name="Sun X."/>
            <person name="Fei Z."/>
            <person name="Harrison M."/>
        </authorList>
    </citation>
    <scope>NUCLEOTIDE SEQUENCE [LARGE SCALE GENOMIC DNA]</scope>
    <source>
        <strain evidence="2 3">IT104</strain>
    </source>
</reference>
<dbReference type="OrthoDB" id="2445685at2759"/>
<dbReference type="Gene3D" id="1.10.150.50">
    <property type="entry name" value="Transcription Factor, Ets-1"/>
    <property type="match status" value="1"/>
</dbReference>